<protein>
    <submittedName>
        <fullName evidence="2">Uncharacterized protein</fullName>
    </submittedName>
</protein>
<feature type="region of interest" description="Disordered" evidence="1">
    <location>
        <begin position="44"/>
        <end position="75"/>
    </location>
</feature>
<evidence type="ECO:0000313" key="3">
    <source>
        <dbReference type="Proteomes" id="UP001497644"/>
    </source>
</evidence>
<dbReference type="EMBL" id="OZ034827">
    <property type="protein sequence ID" value="CAL1683317.1"/>
    <property type="molecule type" value="Genomic_DNA"/>
</dbReference>
<evidence type="ECO:0000313" key="2">
    <source>
        <dbReference type="EMBL" id="CAL1683317.1"/>
    </source>
</evidence>
<gene>
    <name evidence="2" type="ORF">LPLAT_LOCUS9066</name>
</gene>
<proteinExistence type="predicted"/>
<sequence length="159" mass="17701">MGFQSAFRLVAGKIRSPPVPECTACLGILAESCKRADSTLSRLDRGKRYGRDRGENGEGARKGKRGGEEDSSRNCISAGVAGSEAKMRKFHCEVCRSRALGHEWVGKLRLLPTTMKPPPHGTAEVIGPRLSFRFVERSVRRRRDAVARYGNSFNARRRR</sequence>
<accession>A0AAV2NTR8</accession>
<keyword evidence="3" id="KW-1185">Reference proteome</keyword>
<evidence type="ECO:0000256" key="1">
    <source>
        <dbReference type="SAM" id="MobiDB-lite"/>
    </source>
</evidence>
<organism evidence="2 3">
    <name type="scientific">Lasius platythorax</name>
    <dbReference type="NCBI Taxonomy" id="488582"/>
    <lineage>
        <taxon>Eukaryota</taxon>
        <taxon>Metazoa</taxon>
        <taxon>Ecdysozoa</taxon>
        <taxon>Arthropoda</taxon>
        <taxon>Hexapoda</taxon>
        <taxon>Insecta</taxon>
        <taxon>Pterygota</taxon>
        <taxon>Neoptera</taxon>
        <taxon>Endopterygota</taxon>
        <taxon>Hymenoptera</taxon>
        <taxon>Apocrita</taxon>
        <taxon>Aculeata</taxon>
        <taxon>Formicoidea</taxon>
        <taxon>Formicidae</taxon>
        <taxon>Formicinae</taxon>
        <taxon>Lasius</taxon>
        <taxon>Lasius</taxon>
    </lineage>
</organism>
<reference evidence="2" key="1">
    <citation type="submission" date="2024-04" db="EMBL/GenBank/DDBJ databases">
        <authorList>
            <consortium name="Molecular Ecology Group"/>
        </authorList>
    </citation>
    <scope>NUCLEOTIDE SEQUENCE</scope>
</reference>
<feature type="compositionally biased region" description="Basic and acidic residues" evidence="1">
    <location>
        <begin position="44"/>
        <end position="72"/>
    </location>
</feature>
<dbReference type="AlphaFoldDB" id="A0AAV2NTR8"/>
<dbReference type="Proteomes" id="UP001497644">
    <property type="component" value="Chromosome 4"/>
</dbReference>
<name>A0AAV2NTR8_9HYME</name>